<accession>A0A8C0G1Z9</accession>
<feature type="domain" description="Sema" evidence="7">
    <location>
        <begin position="9"/>
        <end position="321"/>
    </location>
</feature>
<dbReference type="Proteomes" id="UP000694404">
    <property type="component" value="Unplaced"/>
</dbReference>
<dbReference type="PROSITE" id="PS51004">
    <property type="entry name" value="SEMA"/>
    <property type="match status" value="1"/>
</dbReference>
<dbReference type="Ensembl" id="ENSCABT00000000644.1">
    <property type="protein sequence ID" value="ENSCABP00000000585.1"/>
    <property type="gene ID" value="ENSCABG00000000527.1"/>
</dbReference>
<dbReference type="AlphaFoldDB" id="A0A8C0G1Z9"/>
<evidence type="ECO:0000256" key="3">
    <source>
        <dbReference type="ARBA" id="ARBA00023157"/>
    </source>
</evidence>
<evidence type="ECO:0000313" key="9">
    <source>
        <dbReference type="Proteomes" id="UP000694404"/>
    </source>
</evidence>
<dbReference type="GO" id="GO:0008360">
    <property type="term" value="P:regulation of cell shape"/>
    <property type="evidence" value="ECO:0007669"/>
    <property type="project" value="TreeGrafter"/>
</dbReference>
<evidence type="ECO:0000256" key="5">
    <source>
        <dbReference type="PROSITE-ProRule" id="PRU00352"/>
    </source>
</evidence>
<dbReference type="GO" id="GO:0050772">
    <property type="term" value="P:positive regulation of axonogenesis"/>
    <property type="evidence" value="ECO:0007669"/>
    <property type="project" value="TreeGrafter"/>
</dbReference>
<dbReference type="GO" id="GO:0002116">
    <property type="term" value="C:semaphorin receptor complex"/>
    <property type="evidence" value="ECO:0007669"/>
    <property type="project" value="TreeGrafter"/>
</dbReference>
<sequence length="494" mass="52354">MPPLLAPFLLLLLAPRCPSRPYPSFSAPNATFNHLARASGSGTLYVGAVNALYQLTPELGLVGQARTGPELDSPECLPFRDPEDCPQARPTDNANKLLLPNEAAGELVVCGQLAQGLCEKRALAEVGQVLYRPEEPGDSQFVAANEARVATVGVLGHEAGRDLLFVGRGLTGKLSGGIPPVTVRPLAGPGAFSSEGLGKLVVGDFSNFNNSYVGAYAAGGHVYLLFSRRGAKGHLDYRPFLARLCARDLHLYSYAEVPLACRGHHGRLYNLARAGQLARLAPPQGNVLFVLAAVGQGATATPGPQTALCTFPLAQLDAAVERTRRACYTAGGRGPGGREEATIEYGVTSRCAEGVRLFCPRDGCVLGCRVRGVRLLCPRDGCILGGWVRGARWLCPRGGCVSGGRVRGARLLCPRDGCVSGGLGGRCEAALPQRWLRFGGPGLYPFPHSLPHCPLPTTTQVTKVPVSECPHYQDCAGCLRARDPFCGWCILQGR</sequence>
<keyword evidence="4" id="KW-0325">Glycoprotein</keyword>
<evidence type="ECO:0000259" key="7">
    <source>
        <dbReference type="PROSITE" id="PS51004"/>
    </source>
</evidence>
<comment type="subcellular location">
    <subcellularLocation>
        <location evidence="1">Membrane</location>
    </subcellularLocation>
</comment>
<dbReference type="InterPro" id="IPR015943">
    <property type="entry name" value="WD40/YVTN_repeat-like_dom_sf"/>
</dbReference>
<dbReference type="GO" id="GO:0007162">
    <property type="term" value="P:negative regulation of cell adhesion"/>
    <property type="evidence" value="ECO:0007669"/>
    <property type="project" value="TreeGrafter"/>
</dbReference>
<keyword evidence="2" id="KW-0472">Membrane</keyword>
<keyword evidence="9" id="KW-1185">Reference proteome</keyword>
<dbReference type="SUPFAM" id="SSF101912">
    <property type="entry name" value="Sema domain"/>
    <property type="match status" value="1"/>
</dbReference>
<evidence type="ECO:0000256" key="4">
    <source>
        <dbReference type="ARBA" id="ARBA00023180"/>
    </source>
</evidence>
<dbReference type="GO" id="GO:0030334">
    <property type="term" value="P:regulation of cell migration"/>
    <property type="evidence" value="ECO:0007669"/>
    <property type="project" value="TreeGrafter"/>
</dbReference>
<feature type="signal peptide" evidence="6">
    <location>
        <begin position="1"/>
        <end position="19"/>
    </location>
</feature>
<dbReference type="InterPro" id="IPR031148">
    <property type="entry name" value="Plexin"/>
</dbReference>
<dbReference type="SUPFAM" id="SSF103575">
    <property type="entry name" value="Plexin repeat"/>
    <property type="match status" value="1"/>
</dbReference>
<dbReference type="Pfam" id="PF01437">
    <property type="entry name" value="PSI"/>
    <property type="match status" value="1"/>
</dbReference>
<name>A0A8C0G1Z9_CHEAB</name>
<evidence type="ECO:0000256" key="2">
    <source>
        <dbReference type="ARBA" id="ARBA00023136"/>
    </source>
</evidence>
<keyword evidence="6" id="KW-0732">Signal</keyword>
<organism evidence="8 9">
    <name type="scientific">Chelonoidis abingdonii</name>
    <name type="common">Abingdon island giant tortoise</name>
    <name type="synonym">Testudo abingdonii</name>
    <dbReference type="NCBI Taxonomy" id="106734"/>
    <lineage>
        <taxon>Eukaryota</taxon>
        <taxon>Metazoa</taxon>
        <taxon>Chordata</taxon>
        <taxon>Craniata</taxon>
        <taxon>Vertebrata</taxon>
        <taxon>Euteleostomi</taxon>
        <taxon>Archelosauria</taxon>
        <taxon>Testudinata</taxon>
        <taxon>Testudines</taxon>
        <taxon>Cryptodira</taxon>
        <taxon>Durocryptodira</taxon>
        <taxon>Testudinoidea</taxon>
        <taxon>Testudinidae</taxon>
        <taxon>Chelonoidis</taxon>
    </lineage>
</organism>
<protein>
    <recommendedName>
        <fullName evidence="7">Sema domain-containing protein</fullName>
    </recommendedName>
</protein>
<dbReference type="OMA" id="ITHMEYL"/>
<evidence type="ECO:0000256" key="1">
    <source>
        <dbReference type="ARBA" id="ARBA00004370"/>
    </source>
</evidence>
<dbReference type="Gene3D" id="2.130.10.10">
    <property type="entry name" value="YVTN repeat-like/Quinoprotein amine dehydrogenase"/>
    <property type="match status" value="1"/>
</dbReference>
<dbReference type="Gene3D" id="3.30.1680.10">
    <property type="entry name" value="ligand-binding face of the semaphorins, domain 2"/>
    <property type="match status" value="1"/>
</dbReference>
<comment type="caution">
    <text evidence="5">Lacks conserved residue(s) required for the propagation of feature annotation.</text>
</comment>
<reference evidence="8" key="2">
    <citation type="submission" date="2025-09" db="UniProtKB">
        <authorList>
            <consortium name="Ensembl"/>
        </authorList>
    </citation>
    <scope>IDENTIFICATION</scope>
</reference>
<keyword evidence="3" id="KW-1015">Disulfide bond</keyword>
<dbReference type="PANTHER" id="PTHR22625">
    <property type="entry name" value="PLEXIN"/>
    <property type="match status" value="1"/>
</dbReference>
<dbReference type="GeneTree" id="ENSGT01050000244850"/>
<proteinExistence type="predicted"/>
<evidence type="ECO:0000256" key="6">
    <source>
        <dbReference type="SAM" id="SignalP"/>
    </source>
</evidence>
<feature type="chain" id="PRO_5034204938" description="Sema domain-containing protein" evidence="6">
    <location>
        <begin position="20"/>
        <end position="494"/>
    </location>
</feature>
<evidence type="ECO:0000313" key="8">
    <source>
        <dbReference type="Ensembl" id="ENSCABP00000000585.1"/>
    </source>
</evidence>
<dbReference type="GO" id="GO:0017154">
    <property type="term" value="F:semaphorin receptor activity"/>
    <property type="evidence" value="ECO:0007669"/>
    <property type="project" value="InterPro"/>
</dbReference>
<dbReference type="GO" id="GO:0005886">
    <property type="term" value="C:plasma membrane"/>
    <property type="evidence" value="ECO:0007669"/>
    <property type="project" value="TreeGrafter"/>
</dbReference>
<dbReference type="PANTHER" id="PTHR22625:SF33">
    <property type="entry name" value="PLEXIN-B3"/>
    <property type="match status" value="1"/>
</dbReference>
<dbReference type="SMART" id="SM00630">
    <property type="entry name" value="Sema"/>
    <property type="match status" value="1"/>
</dbReference>
<dbReference type="InterPro" id="IPR001627">
    <property type="entry name" value="Semap_dom"/>
</dbReference>
<reference evidence="8" key="1">
    <citation type="submission" date="2025-08" db="UniProtKB">
        <authorList>
            <consortium name="Ensembl"/>
        </authorList>
    </citation>
    <scope>IDENTIFICATION</scope>
</reference>
<dbReference type="InterPro" id="IPR036352">
    <property type="entry name" value="Semap_dom_sf"/>
</dbReference>
<dbReference type="InterPro" id="IPR002165">
    <property type="entry name" value="Plexin_repeat"/>
</dbReference>